<dbReference type="Pfam" id="PF00076">
    <property type="entry name" value="RRM_1"/>
    <property type="match status" value="1"/>
</dbReference>
<keyword evidence="11" id="KW-1185">Reference proteome</keyword>
<proteinExistence type="inferred from homology"/>
<evidence type="ECO:0000256" key="8">
    <source>
        <dbReference type="SAM" id="MobiDB-lite"/>
    </source>
</evidence>
<dbReference type="Gene3D" id="3.30.70.330">
    <property type="match status" value="1"/>
</dbReference>
<dbReference type="SUPFAM" id="SSF54928">
    <property type="entry name" value="RNA-binding domain, RBD"/>
    <property type="match status" value="1"/>
</dbReference>
<dbReference type="InterPro" id="IPR000504">
    <property type="entry name" value="RRM_dom"/>
</dbReference>
<dbReference type="InParanoid" id="L2GS54"/>
<reference evidence="11" key="1">
    <citation type="submission" date="2011-03" db="EMBL/GenBank/DDBJ databases">
        <title>The genome sequence of Vavraia culicis strain floridensis.</title>
        <authorList>
            <consortium name="The Broad Institute Genome Sequencing Platform"/>
            <person name="Cuomo C."/>
            <person name="Becnel J."/>
            <person name="Sanscrainte N."/>
            <person name="Young S.K."/>
            <person name="Zeng Q."/>
            <person name="Gargeya S."/>
            <person name="Fitzgerald M."/>
            <person name="Haas B."/>
            <person name="Abouelleil A."/>
            <person name="Alvarado L."/>
            <person name="Arachchi H.M."/>
            <person name="Berlin A."/>
            <person name="Chapman S.B."/>
            <person name="Gearin G."/>
            <person name="Goldberg J."/>
            <person name="Griggs A."/>
            <person name="Gujja S."/>
            <person name="Hansen M."/>
            <person name="Heiman D."/>
            <person name="Howarth C."/>
            <person name="Larimer J."/>
            <person name="Lui A."/>
            <person name="MacDonald P.J.P."/>
            <person name="McCowen C."/>
            <person name="Montmayeur A."/>
            <person name="Murphy C."/>
            <person name="Neiman D."/>
            <person name="Pearson M."/>
            <person name="Priest M."/>
            <person name="Roberts A."/>
            <person name="Saif S."/>
            <person name="Shea T."/>
            <person name="Sisk P."/>
            <person name="Stolte C."/>
            <person name="Sykes S."/>
            <person name="Wortman J."/>
            <person name="Nusbaum C."/>
            <person name="Birren B."/>
        </authorList>
    </citation>
    <scope>NUCLEOTIDE SEQUENCE [LARGE SCALE GENOMIC DNA]</scope>
    <source>
        <strain evidence="11">floridensis</strain>
    </source>
</reference>
<dbReference type="InterPro" id="IPR027157">
    <property type="entry name" value="NCBP2"/>
</dbReference>
<evidence type="ECO:0000259" key="9">
    <source>
        <dbReference type="PROSITE" id="PS50102"/>
    </source>
</evidence>
<dbReference type="PANTHER" id="PTHR18847:SF0">
    <property type="entry name" value="NUCLEAR CAP-BINDING PROTEIN SUBUNIT 2"/>
    <property type="match status" value="1"/>
</dbReference>
<dbReference type="GO" id="GO:0045292">
    <property type="term" value="P:mRNA cis splicing, via spliceosome"/>
    <property type="evidence" value="ECO:0007669"/>
    <property type="project" value="InterPro"/>
</dbReference>
<dbReference type="OMA" id="IMGINRN"/>
<feature type="domain" description="RRM" evidence="9">
    <location>
        <begin position="33"/>
        <end position="110"/>
    </location>
</feature>
<dbReference type="InterPro" id="IPR012677">
    <property type="entry name" value="Nucleotide-bd_a/b_plait_sf"/>
</dbReference>
<keyword evidence="5 7" id="KW-0539">Nucleus</keyword>
<dbReference type="PROSITE" id="PS50102">
    <property type="entry name" value="RRM"/>
    <property type="match status" value="1"/>
</dbReference>
<dbReference type="GeneID" id="19880467"/>
<dbReference type="GO" id="GO:0000339">
    <property type="term" value="F:RNA cap binding"/>
    <property type="evidence" value="ECO:0007669"/>
    <property type="project" value="InterPro"/>
</dbReference>
<dbReference type="Proteomes" id="UP000011081">
    <property type="component" value="Unassembled WGS sequence"/>
</dbReference>
<dbReference type="FunCoup" id="L2GS54">
    <property type="interactions" value="129"/>
</dbReference>
<dbReference type="SMART" id="SM00360">
    <property type="entry name" value="RRM"/>
    <property type="match status" value="1"/>
</dbReference>
<evidence type="ECO:0000256" key="1">
    <source>
        <dbReference type="ARBA" id="ARBA00004123"/>
    </source>
</evidence>
<protein>
    <recommendedName>
        <fullName evidence="7">Nuclear cap-binding protein subunit 2</fullName>
    </recommendedName>
    <alternativeName>
        <fullName evidence="7">20 kDa nuclear cap-binding protein</fullName>
    </alternativeName>
</protein>
<evidence type="ECO:0000256" key="2">
    <source>
        <dbReference type="ARBA" id="ARBA00010725"/>
    </source>
</evidence>
<evidence type="ECO:0000313" key="10">
    <source>
        <dbReference type="EMBL" id="ELA45900.1"/>
    </source>
</evidence>
<keyword evidence="6 7" id="KW-0694">RNA-binding</keyword>
<dbReference type="OrthoDB" id="201398at2759"/>
<dbReference type="RefSeq" id="XP_008075615.1">
    <property type="nucleotide sequence ID" value="XM_008077424.1"/>
</dbReference>
<feature type="compositionally biased region" description="Basic and acidic residues" evidence="8">
    <location>
        <begin position="142"/>
        <end position="193"/>
    </location>
</feature>
<dbReference type="EMBL" id="GL877486">
    <property type="protein sequence ID" value="ELA45900.1"/>
    <property type="molecule type" value="Genomic_DNA"/>
</dbReference>
<dbReference type="AlphaFoldDB" id="L2GS54"/>
<comment type="subcellular location">
    <subcellularLocation>
        <location evidence="1 7">Nucleus</location>
    </subcellularLocation>
</comment>
<dbReference type="GO" id="GO:0005634">
    <property type="term" value="C:nucleus"/>
    <property type="evidence" value="ECO:0007669"/>
    <property type="project" value="UniProtKB-SubCell"/>
</dbReference>
<dbReference type="GO" id="GO:0005846">
    <property type="term" value="C:nuclear cap binding complex"/>
    <property type="evidence" value="ECO:0007669"/>
    <property type="project" value="InterPro"/>
</dbReference>
<dbReference type="VEuPathDB" id="MicrosporidiaDB:VCUG_02606"/>
<keyword evidence="3 7" id="KW-0507">mRNA processing</keyword>
<evidence type="ECO:0000313" key="11">
    <source>
        <dbReference type="Proteomes" id="UP000011081"/>
    </source>
</evidence>
<evidence type="ECO:0000256" key="5">
    <source>
        <dbReference type="ARBA" id="ARBA00023242"/>
    </source>
</evidence>
<dbReference type="STRING" id="948595.L2GS54"/>
<evidence type="ECO:0000256" key="6">
    <source>
        <dbReference type="PROSITE-ProRule" id="PRU00176"/>
    </source>
</evidence>
<feature type="region of interest" description="Disordered" evidence="8">
    <location>
        <begin position="128"/>
        <end position="193"/>
    </location>
</feature>
<evidence type="ECO:0000256" key="3">
    <source>
        <dbReference type="ARBA" id="ARBA00022664"/>
    </source>
</evidence>
<organism evidence="10 11">
    <name type="scientific">Vavraia culicis (isolate floridensis)</name>
    <name type="common">Microsporidian parasite</name>
    <dbReference type="NCBI Taxonomy" id="948595"/>
    <lineage>
        <taxon>Eukaryota</taxon>
        <taxon>Fungi</taxon>
        <taxon>Fungi incertae sedis</taxon>
        <taxon>Microsporidia</taxon>
        <taxon>Pleistophoridae</taxon>
        <taxon>Vavraia</taxon>
    </lineage>
</organism>
<evidence type="ECO:0000256" key="4">
    <source>
        <dbReference type="ARBA" id="ARBA00023187"/>
    </source>
</evidence>
<name>L2GS54_VAVCU</name>
<accession>L2GS54</accession>
<comment type="similarity">
    <text evidence="2 7">Belongs to the RRM NCBP2 family.</text>
</comment>
<gene>
    <name evidence="10" type="ORF">VCUG_02606</name>
</gene>
<dbReference type="HOGENOM" id="CLU_070952_2_1_1"/>
<dbReference type="InterPro" id="IPR035979">
    <property type="entry name" value="RBD_domain_sf"/>
</dbReference>
<evidence type="ECO:0000256" key="7">
    <source>
        <dbReference type="RuleBase" id="RU364036"/>
    </source>
</evidence>
<sequence>MQQYFPQPPKKAYRDRTFTGTDEQYEKLLSTTCTLYIGNLPLSTTEERLWTVFGDVPVRRVIMGVNRNNRLFCGFAFVEFYSHANCARACVASASMVIDGKSVWVDMDYGFAEGRQWGRGFAGGSFKGDMRKRGRMKTSGGRYHEGARKRSDEEGQRRRIESRKGGEPFDERKRRADEERGGQCYDEGKRRRR</sequence>
<dbReference type="PANTHER" id="PTHR18847">
    <property type="entry name" value="20 KD NUCLEAR CAP BINDING PROTEIN"/>
    <property type="match status" value="1"/>
</dbReference>
<keyword evidence="4 7" id="KW-0508">mRNA splicing</keyword>